<proteinExistence type="inferred from homology"/>
<dbReference type="CDD" id="cd07033">
    <property type="entry name" value="TPP_PYR_DXS_TK_like"/>
    <property type="match status" value="1"/>
</dbReference>
<dbReference type="Proteomes" id="UP000232688">
    <property type="component" value="Unassembled WGS sequence"/>
</dbReference>
<evidence type="ECO:0000256" key="11">
    <source>
        <dbReference type="ARBA" id="ARBA00023052"/>
    </source>
</evidence>
<dbReference type="PANTHER" id="PTHR43322:SF5">
    <property type="entry name" value="1-DEOXY-D-XYLULOSE-5-PHOSPHATE SYNTHASE, CHLOROPLASTIC"/>
    <property type="match status" value="1"/>
</dbReference>
<evidence type="ECO:0000256" key="9">
    <source>
        <dbReference type="ARBA" id="ARBA00022842"/>
    </source>
</evidence>
<comment type="cofactor">
    <cofactor evidence="2">
        <name>thiamine diphosphate</name>
        <dbReference type="ChEBI" id="CHEBI:58937"/>
    </cofactor>
</comment>
<protein>
    <recommendedName>
        <fullName evidence="6">1-deoxy-D-xylulose-5-phosphate synthase</fullName>
        <ecNumber evidence="6">2.2.1.7</ecNumber>
    </recommendedName>
</protein>
<reference evidence="14 15" key="2">
    <citation type="submission" date="2017-10" db="EMBL/GenBank/DDBJ databases">
        <title>Genome analyses suggest a sexual origin of heterokaryosis in a supposedly ancient asexual fungus.</title>
        <authorList>
            <person name="Corradi N."/>
            <person name="Sedzielewska K."/>
            <person name="Noel J."/>
            <person name="Charron P."/>
            <person name="Farinelli L."/>
            <person name="Marton T."/>
            <person name="Kruger M."/>
            <person name="Pelin A."/>
            <person name="Brachmann A."/>
            <person name="Corradi N."/>
        </authorList>
    </citation>
    <scope>NUCLEOTIDE SEQUENCE [LARGE SCALE GENOMIC DNA]</scope>
    <source>
        <strain evidence="14 15">A1</strain>
    </source>
</reference>
<evidence type="ECO:0000256" key="3">
    <source>
        <dbReference type="ARBA" id="ARBA00004980"/>
    </source>
</evidence>
<evidence type="ECO:0000256" key="8">
    <source>
        <dbReference type="ARBA" id="ARBA00022723"/>
    </source>
</evidence>
<comment type="pathway">
    <text evidence="3">Metabolic intermediate biosynthesis; 1-deoxy-D-xylulose 5-phosphate biosynthesis; 1-deoxy-D-xylulose 5-phosphate from D-glyceraldehyde 3-phosphate and pyruvate: step 1/1.</text>
</comment>
<evidence type="ECO:0000256" key="6">
    <source>
        <dbReference type="ARBA" id="ARBA00013150"/>
    </source>
</evidence>
<dbReference type="PANTHER" id="PTHR43322">
    <property type="entry name" value="1-D-DEOXYXYLULOSE 5-PHOSPHATE SYNTHASE-RELATED"/>
    <property type="match status" value="1"/>
</dbReference>
<comment type="subunit">
    <text evidence="5">Homodimer.</text>
</comment>
<feature type="domain" description="Transketolase-like pyrimidine-binding" evidence="13">
    <location>
        <begin position="1"/>
        <end position="125"/>
    </location>
</feature>
<dbReference type="AlphaFoldDB" id="A0A2N0QIT6"/>
<evidence type="ECO:0000256" key="7">
    <source>
        <dbReference type="ARBA" id="ARBA00022679"/>
    </source>
</evidence>
<keyword evidence="7" id="KW-0808">Transferase</keyword>
<dbReference type="VEuPathDB" id="FungiDB:RhiirA1_405783"/>
<comment type="similarity">
    <text evidence="4">Belongs to the transketolase family. DXPS subfamily.</text>
</comment>
<dbReference type="SUPFAM" id="SSF52518">
    <property type="entry name" value="Thiamin diphosphate-binding fold (THDP-binding)"/>
    <property type="match status" value="1"/>
</dbReference>
<evidence type="ECO:0000256" key="12">
    <source>
        <dbReference type="ARBA" id="ARBA00023229"/>
    </source>
</evidence>
<feature type="non-terminal residue" evidence="14">
    <location>
        <position position="130"/>
    </location>
</feature>
<sequence length="130" mass="14382">MPVGSKMEGIQKEFPERFFDVGIAEQHAVTMAAGLATQGMKPFLAIYSTFLQRAYDQVLHDIARQNLNVFIGIDRAGLVGADEEAVLQGGFGSEVLEFASDHKYQNEIERIGIPDHFIEQGSVNLLLDEI</sequence>
<dbReference type="GO" id="GO:0016114">
    <property type="term" value="P:terpenoid biosynthetic process"/>
    <property type="evidence" value="ECO:0007669"/>
    <property type="project" value="InterPro"/>
</dbReference>
<dbReference type="GO" id="GO:0006091">
    <property type="term" value="P:generation of precursor metabolites and energy"/>
    <property type="evidence" value="ECO:0007669"/>
    <property type="project" value="UniProtKB-ARBA"/>
</dbReference>
<organism evidence="14 15">
    <name type="scientific">Rhizophagus irregularis</name>
    <dbReference type="NCBI Taxonomy" id="588596"/>
    <lineage>
        <taxon>Eukaryota</taxon>
        <taxon>Fungi</taxon>
        <taxon>Fungi incertae sedis</taxon>
        <taxon>Mucoromycota</taxon>
        <taxon>Glomeromycotina</taxon>
        <taxon>Glomeromycetes</taxon>
        <taxon>Glomerales</taxon>
        <taxon>Glomeraceae</taxon>
        <taxon>Rhizophagus</taxon>
    </lineage>
</organism>
<evidence type="ECO:0000259" key="13">
    <source>
        <dbReference type="SMART" id="SM00861"/>
    </source>
</evidence>
<evidence type="ECO:0000313" key="15">
    <source>
        <dbReference type="Proteomes" id="UP000232688"/>
    </source>
</evidence>
<dbReference type="GO" id="GO:0046872">
    <property type="term" value="F:metal ion binding"/>
    <property type="evidence" value="ECO:0007669"/>
    <property type="project" value="UniProtKB-KW"/>
</dbReference>
<keyword evidence="10" id="KW-0784">Thiamine biosynthesis</keyword>
<dbReference type="EC" id="2.2.1.7" evidence="6"/>
<keyword evidence="12" id="KW-0414">Isoprene biosynthesis</keyword>
<evidence type="ECO:0000313" key="14">
    <source>
        <dbReference type="EMBL" id="PKC50964.1"/>
    </source>
</evidence>
<evidence type="ECO:0000256" key="1">
    <source>
        <dbReference type="ARBA" id="ARBA00001946"/>
    </source>
</evidence>
<accession>A0A2N0QIT6</accession>
<keyword evidence="8" id="KW-0479">Metal-binding</keyword>
<comment type="cofactor">
    <cofactor evidence="1">
        <name>Mg(2+)</name>
        <dbReference type="ChEBI" id="CHEBI:18420"/>
    </cofactor>
</comment>
<evidence type="ECO:0000256" key="10">
    <source>
        <dbReference type="ARBA" id="ARBA00022977"/>
    </source>
</evidence>
<dbReference type="Pfam" id="PF02779">
    <property type="entry name" value="Transket_pyr"/>
    <property type="match status" value="1"/>
</dbReference>
<gene>
    <name evidence="14" type="ORF">RhiirA1_405783</name>
</gene>
<evidence type="ECO:0000256" key="5">
    <source>
        <dbReference type="ARBA" id="ARBA00011738"/>
    </source>
</evidence>
<dbReference type="EMBL" id="LLXH01008640">
    <property type="protein sequence ID" value="PKC50964.1"/>
    <property type="molecule type" value="Genomic_DNA"/>
</dbReference>
<evidence type="ECO:0000256" key="4">
    <source>
        <dbReference type="ARBA" id="ARBA00011081"/>
    </source>
</evidence>
<dbReference type="GO" id="GO:0009228">
    <property type="term" value="P:thiamine biosynthetic process"/>
    <property type="evidence" value="ECO:0007669"/>
    <property type="project" value="UniProtKB-KW"/>
</dbReference>
<dbReference type="InterPro" id="IPR005475">
    <property type="entry name" value="Transketolase-like_Pyr-bd"/>
</dbReference>
<reference evidence="14 15" key="1">
    <citation type="submission" date="2017-10" db="EMBL/GenBank/DDBJ databases">
        <title>Extensive intraspecific genome diversity in a model arbuscular mycorrhizal fungus.</title>
        <authorList>
            <person name="Chen E.C.H."/>
            <person name="Morin E."/>
            <person name="Baudet D."/>
            <person name="Noel J."/>
            <person name="Ndikumana S."/>
            <person name="Charron P."/>
            <person name="St-Onge C."/>
            <person name="Giorgi J."/>
            <person name="Grigoriev I.V."/>
            <person name="Roux C."/>
            <person name="Martin F.M."/>
            <person name="Corradi N."/>
        </authorList>
    </citation>
    <scope>NUCLEOTIDE SEQUENCE [LARGE SCALE GENOMIC DNA]</scope>
    <source>
        <strain evidence="14 15">A1</strain>
    </source>
</reference>
<evidence type="ECO:0000256" key="2">
    <source>
        <dbReference type="ARBA" id="ARBA00001964"/>
    </source>
</evidence>
<dbReference type="InterPro" id="IPR009014">
    <property type="entry name" value="Transketo_C/PFOR_II"/>
</dbReference>
<dbReference type="UniPathway" id="UPA00064">
    <property type="reaction ID" value="UER00091"/>
</dbReference>
<dbReference type="Gene3D" id="3.40.50.970">
    <property type="match status" value="1"/>
</dbReference>
<keyword evidence="9" id="KW-0460">Magnesium</keyword>
<keyword evidence="11" id="KW-0786">Thiamine pyrophosphate</keyword>
<comment type="caution">
    <text evidence="14">The sequence shown here is derived from an EMBL/GenBank/DDBJ whole genome shotgun (WGS) entry which is preliminary data.</text>
</comment>
<dbReference type="InterPro" id="IPR029061">
    <property type="entry name" value="THDP-binding"/>
</dbReference>
<dbReference type="InterPro" id="IPR005477">
    <property type="entry name" value="Dxylulose-5-P_synthase"/>
</dbReference>
<dbReference type="SMART" id="SM00861">
    <property type="entry name" value="Transket_pyr"/>
    <property type="match status" value="1"/>
</dbReference>
<dbReference type="SUPFAM" id="SSF52922">
    <property type="entry name" value="TK C-terminal domain-like"/>
    <property type="match status" value="1"/>
</dbReference>
<name>A0A2N0QIT6_9GLOM</name>
<dbReference type="GO" id="GO:0005829">
    <property type="term" value="C:cytosol"/>
    <property type="evidence" value="ECO:0007669"/>
    <property type="project" value="TreeGrafter"/>
</dbReference>
<dbReference type="GO" id="GO:0008661">
    <property type="term" value="F:1-deoxy-D-xylulose-5-phosphate synthase activity"/>
    <property type="evidence" value="ECO:0007669"/>
    <property type="project" value="UniProtKB-EC"/>
</dbReference>